<dbReference type="PANTHER" id="PTHR37947:SF1">
    <property type="entry name" value="BLL2462 PROTEIN"/>
    <property type="match status" value="1"/>
</dbReference>
<gene>
    <name evidence="2" type="ORF">E0F88_02305</name>
</gene>
<dbReference type="AlphaFoldDB" id="A0A4R5DV45"/>
<evidence type="ECO:0000313" key="3">
    <source>
        <dbReference type="Proteomes" id="UP000294850"/>
    </source>
</evidence>
<dbReference type="SUPFAM" id="SSF53300">
    <property type="entry name" value="vWA-like"/>
    <property type="match status" value="1"/>
</dbReference>
<dbReference type="OrthoDB" id="9763076at2"/>
<dbReference type="PANTHER" id="PTHR37947">
    <property type="entry name" value="BLL2462 PROTEIN"/>
    <property type="match status" value="1"/>
</dbReference>
<dbReference type="EMBL" id="SMFL01000001">
    <property type="protein sequence ID" value="TDE18392.1"/>
    <property type="molecule type" value="Genomic_DNA"/>
</dbReference>
<proteinExistence type="predicted"/>
<sequence>MRSELLFQTPYWFIIFCLIAGAAYAWLLYQPVASWSKRLNYALAGLRGFTVACICFLLLSPLIRKTETSVDKAKVVFAIDNSESVKDYGQAISKELAGATAELSAAGFEVSIQTLDKAVKTENADSIRFDKKKTDLSGLLQTIKSNFEGRNLTDVVLLSDGIVNEGVSPAFVRYPFKVNTLAVGDTVPDLDLSIKNVVSNRVAYLGNEFPVRAELVANGLAGKRTTVSLKQNGRIIETQQVLIDRESFFKAYDFKTSSGQKGVQHYTVELGAVAGEATVRNNKRDVYIDIIDGRQNILLLALAPHPDIKALRSLIERNDNYDLDVQILSISANPPATSKPYDLVILHQVPNILGLGNPLVRKYLDSKTPIWYILGNQSAVPLVNTLNRSLTINTANGQTDKVTARFNSSFQMLNLDVEALKILERLPPLSVPFGDYNISSGTEPILFQKVGTLNTNKPLLVLNTALDQKTAVLAGEGIWQWRQEEYALTGKQDVVDNLFQKLIQILSVREDKRKFRVYPVRAEFEAGEEVVFQTEIYNDIYEQIYGQEVKLSLTDEKGAVKQYSYIHTAENPRFNISGLTEGVYKFQATAALRSGQEKVSGQFVIRDVDLEMNNTTADFGLLRELAGNTGGTFIAPSSLSQFVKNLKQNRPADRLDSTEEMVELIHLKWLFFLLVILLGIEWGLRKYHGGY</sequence>
<organism evidence="2 3">
    <name type="scientific">Dyadobacter psychrotolerans</name>
    <dbReference type="NCBI Taxonomy" id="2541721"/>
    <lineage>
        <taxon>Bacteria</taxon>
        <taxon>Pseudomonadati</taxon>
        <taxon>Bacteroidota</taxon>
        <taxon>Cytophagia</taxon>
        <taxon>Cytophagales</taxon>
        <taxon>Spirosomataceae</taxon>
        <taxon>Dyadobacter</taxon>
    </lineage>
</organism>
<accession>A0A4R5DV45</accession>
<dbReference type="Proteomes" id="UP000294850">
    <property type="component" value="Unassembled WGS sequence"/>
</dbReference>
<evidence type="ECO:0000313" key="2">
    <source>
        <dbReference type="EMBL" id="TDE18392.1"/>
    </source>
</evidence>
<feature type="transmembrane region" description="Helical" evidence="1">
    <location>
        <begin position="12"/>
        <end position="29"/>
    </location>
</feature>
<comment type="caution">
    <text evidence="2">The sequence shown here is derived from an EMBL/GenBank/DDBJ whole genome shotgun (WGS) entry which is preliminary data.</text>
</comment>
<keyword evidence="1" id="KW-1133">Transmembrane helix</keyword>
<keyword evidence="1" id="KW-0472">Membrane</keyword>
<dbReference type="InterPro" id="IPR029062">
    <property type="entry name" value="Class_I_gatase-like"/>
</dbReference>
<evidence type="ECO:0000256" key="1">
    <source>
        <dbReference type="SAM" id="Phobius"/>
    </source>
</evidence>
<keyword evidence="1" id="KW-0812">Transmembrane</keyword>
<dbReference type="RefSeq" id="WP_131956253.1">
    <property type="nucleotide sequence ID" value="NZ_SMFL01000001.1"/>
</dbReference>
<dbReference type="SUPFAM" id="SSF52317">
    <property type="entry name" value="Class I glutamine amidotransferase-like"/>
    <property type="match status" value="1"/>
</dbReference>
<feature type="transmembrane region" description="Helical" evidence="1">
    <location>
        <begin position="41"/>
        <end position="63"/>
    </location>
</feature>
<protein>
    <submittedName>
        <fullName evidence="2">VWA domain-containing protein</fullName>
    </submittedName>
</protein>
<reference evidence="2 3" key="1">
    <citation type="submission" date="2019-03" db="EMBL/GenBank/DDBJ databases">
        <title>Dyadobacter AR-3-6 sp. nov., isolated from arctic soil.</title>
        <authorList>
            <person name="Chaudhary D.K."/>
        </authorList>
    </citation>
    <scope>NUCLEOTIDE SEQUENCE [LARGE SCALE GENOMIC DNA]</scope>
    <source>
        <strain evidence="2 3">AR-3-6</strain>
    </source>
</reference>
<name>A0A4R5DV45_9BACT</name>
<keyword evidence="3" id="KW-1185">Reference proteome</keyword>
<dbReference type="InterPro" id="IPR036465">
    <property type="entry name" value="vWFA_dom_sf"/>
</dbReference>